<dbReference type="AlphaFoldDB" id="A0A9J6PGR3"/>
<dbReference type="Pfam" id="PF13669">
    <property type="entry name" value="Glyoxalase_4"/>
    <property type="match status" value="1"/>
</dbReference>
<organism evidence="1 2">
    <name type="scientific">Futiania mangrovi</name>
    <dbReference type="NCBI Taxonomy" id="2959716"/>
    <lineage>
        <taxon>Bacteria</taxon>
        <taxon>Pseudomonadati</taxon>
        <taxon>Pseudomonadota</taxon>
        <taxon>Alphaproteobacteria</taxon>
        <taxon>Futianiales</taxon>
        <taxon>Futianiaceae</taxon>
        <taxon>Futiania</taxon>
    </lineage>
</organism>
<dbReference type="Gene3D" id="3.10.180.10">
    <property type="entry name" value="2,3-Dihydroxybiphenyl 1,2-Dioxygenase, domain 1"/>
    <property type="match status" value="1"/>
</dbReference>
<dbReference type="EMBL" id="JAMZFT010000002">
    <property type="protein sequence ID" value="MCP1336995.1"/>
    <property type="molecule type" value="Genomic_DNA"/>
</dbReference>
<dbReference type="SUPFAM" id="SSF54593">
    <property type="entry name" value="Glyoxalase/Bleomycin resistance protein/Dihydroxybiphenyl dioxygenase"/>
    <property type="match status" value="1"/>
</dbReference>
<accession>A0A9J6PGR3</accession>
<protein>
    <submittedName>
        <fullName evidence="1">VOC family protein</fullName>
    </submittedName>
</protein>
<proteinExistence type="predicted"/>
<sequence length="176" mass="20060">MMDPPKGLVNGIEQVCVVVNDLDQTIENFVEKAGIGPWAVYTYAPPDLTNMKVRGKEVAYGMRLALAWTGSFMWEVIQPLEGPSIYREFLDRYGEGMHHVLVRHTCDSMADAIAEFERRGCPPCMEGSYKGTNFAYVETDGPLKMILELVERPTYPGYRRPDPERWYPYAPEVPFT</sequence>
<keyword evidence="2" id="KW-1185">Reference proteome</keyword>
<evidence type="ECO:0000313" key="2">
    <source>
        <dbReference type="Proteomes" id="UP001055804"/>
    </source>
</evidence>
<name>A0A9J6PGR3_9PROT</name>
<evidence type="ECO:0000313" key="1">
    <source>
        <dbReference type="EMBL" id="MCP1336995.1"/>
    </source>
</evidence>
<dbReference type="Proteomes" id="UP001055804">
    <property type="component" value="Unassembled WGS sequence"/>
</dbReference>
<dbReference type="RefSeq" id="WP_269332934.1">
    <property type="nucleotide sequence ID" value="NZ_JAMZFT010000002.1"/>
</dbReference>
<comment type="caution">
    <text evidence="1">The sequence shown here is derived from an EMBL/GenBank/DDBJ whole genome shotgun (WGS) entry which is preliminary data.</text>
</comment>
<gene>
    <name evidence="1" type="ORF">NJQ99_11285</name>
</gene>
<dbReference type="InterPro" id="IPR029068">
    <property type="entry name" value="Glyas_Bleomycin-R_OHBP_Dase"/>
</dbReference>
<reference evidence="1" key="1">
    <citation type="submission" date="2022-06" db="EMBL/GenBank/DDBJ databases">
        <title>Isolation and Genomics of Futiania mangrovii gen. nov., sp. nov., a Rare and Metabolically-versatile member in the Class Alphaproteobacteria.</title>
        <authorList>
            <person name="Liu L."/>
            <person name="Huang W.-C."/>
            <person name="Pan J."/>
            <person name="Li J."/>
            <person name="Huang Y."/>
            <person name="Du H."/>
            <person name="Liu Y."/>
            <person name="Li M."/>
        </authorList>
    </citation>
    <scope>NUCLEOTIDE SEQUENCE</scope>
    <source>
        <strain evidence="1">FT118</strain>
    </source>
</reference>